<dbReference type="PROSITE" id="PS51212">
    <property type="entry name" value="WSC"/>
    <property type="match status" value="1"/>
</dbReference>
<dbReference type="PANTHER" id="PTHR45964:SF5">
    <property type="entry name" value="WSCD FAMILY MEMBER CG9164"/>
    <property type="match status" value="1"/>
</dbReference>
<keyword evidence="2" id="KW-0732">Signal</keyword>
<dbReference type="PANTHER" id="PTHR45964">
    <property type="entry name" value="WSCD FAMILY MEMBER CG9164"/>
    <property type="match status" value="1"/>
</dbReference>
<dbReference type="InterPro" id="IPR051589">
    <property type="entry name" value="Sialate-O-sulfotransferase"/>
</dbReference>
<accession>A0A7U3MHU8</accession>
<protein>
    <submittedName>
        <fullName evidence="4">Allergen Cul o 9</fullName>
    </submittedName>
</protein>
<evidence type="ECO:0000256" key="1">
    <source>
        <dbReference type="ARBA" id="ARBA00022737"/>
    </source>
</evidence>
<dbReference type="EMBL" id="MN123712">
    <property type="protein sequence ID" value="QII57728.1"/>
    <property type="molecule type" value="mRNA"/>
</dbReference>
<reference evidence="4" key="1">
    <citation type="journal article" date="2020" name="Allergy">
        <title>Component-resolved microarray analysis of IgE sensitization profiles to Culicoides recombinant allergens in horses with insect bite hypersensitivity.</title>
        <authorList>
            <person name="Novotny E.N."/>
            <person name="White S.J."/>
            <person name="Wilson A.D."/>
            <person name="Stefansdottir S.B."/>
            <person name="Tijhaar E."/>
            <person name="Jonsdottir S."/>
            <person name="Frey R."/>
            <person name="Reiche D."/>
            <person name="Rose H."/>
            <person name="Rhyner C."/>
            <person name="Schupbach-Regula G."/>
            <person name="Torsteinsdottir S."/>
            <person name="Alcocer M."/>
            <person name="Marti E."/>
        </authorList>
    </citation>
    <scope>NUCLEOTIDE SEQUENCE</scope>
    <source>
        <tissue evidence="4">Salivary gland</tissue>
    </source>
</reference>
<sequence length="157" mass="17617">MKTFTPFLLLLVIYFANFSLAKEICLETTGKTRGQHVGCFEDHENQRMFRGFLAHYNQANSIEACVNTCHSRHFVYAGAQNGHGCYCGNSHPLEDYHARVSDKKCDKKCPGHSTENCGGYGFVSVHETGIEQFLISGKGKRLEDSNTISDMKWKISA</sequence>
<dbReference type="InterPro" id="IPR002889">
    <property type="entry name" value="WSC_carb-bd"/>
</dbReference>
<keyword evidence="1" id="KW-0677">Repeat</keyword>
<feature type="signal peptide" evidence="2">
    <location>
        <begin position="1"/>
        <end position="21"/>
    </location>
</feature>
<organism evidence="4">
    <name type="scientific">Culicoides obsoletus</name>
    <name type="common">Biting midge</name>
    <name type="synonym">Ceratopogon obsoletus</name>
    <dbReference type="NCBI Taxonomy" id="289301"/>
    <lineage>
        <taxon>Eukaryota</taxon>
        <taxon>Metazoa</taxon>
        <taxon>Ecdysozoa</taxon>
        <taxon>Arthropoda</taxon>
        <taxon>Hexapoda</taxon>
        <taxon>Insecta</taxon>
        <taxon>Pterygota</taxon>
        <taxon>Neoptera</taxon>
        <taxon>Endopterygota</taxon>
        <taxon>Diptera</taxon>
        <taxon>Nematocera</taxon>
        <taxon>Chironomoidea</taxon>
        <taxon>Ceratopogonidae</taxon>
        <taxon>Ceratopogoninae</taxon>
        <taxon>Culicoides</taxon>
        <taxon>Avaritia</taxon>
    </lineage>
</organism>
<feature type="domain" description="WSC" evidence="3">
    <location>
        <begin position="33"/>
        <end position="129"/>
    </location>
</feature>
<proteinExistence type="evidence at transcript level"/>
<evidence type="ECO:0000256" key="2">
    <source>
        <dbReference type="SAM" id="SignalP"/>
    </source>
</evidence>
<name>A0A7U3MHU8_CULOB</name>
<evidence type="ECO:0000259" key="3">
    <source>
        <dbReference type="PROSITE" id="PS51212"/>
    </source>
</evidence>
<dbReference type="Pfam" id="PF01822">
    <property type="entry name" value="WSC"/>
    <property type="match status" value="1"/>
</dbReference>
<feature type="chain" id="PRO_5031253118" evidence="2">
    <location>
        <begin position="22"/>
        <end position="157"/>
    </location>
</feature>
<dbReference type="SMART" id="SM00321">
    <property type="entry name" value="WSC"/>
    <property type="match status" value="1"/>
</dbReference>
<dbReference type="AlphaFoldDB" id="A0A7U3MHU8"/>
<evidence type="ECO:0000313" key="4">
    <source>
        <dbReference type="EMBL" id="QII57728.1"/>
    </source>
</evidence>